<gene>
    <name evidence="2" type="ORF">OB236_31700</name>
</gene>
<evidence type="ECO:0000313" key="3">
    <source>
        <dbReference type="Proteomes" id="UP001652445"/>
    </source>
</evidence>
<dbReference type="EMBL" id="JAOQIO010000107">
    <property type="protein sequence ID" value="MCU6796701.1"/>
    <property type="molecule type" value="Genomic_DNA"/>
</dbReference>
<keyword evidence="3" id="KW-1185">Reference proteome</keyword>
<evidence type="ECO:0000256" key="1">
    <source>
        <dbReference type="SAM" id="SignalP"/>
    </source>
</evidence>
<feature type="chain" id="PRO_5045292088" description="DUF4179 domain-containing protein" evidence="1">
    <location>
        <begin position="22"/>
        <end position="576"/>
    </location>
</feature>
<feature type="signal peptide" evidence="1">
    <location>
        <begin position="1"/>
        <end position="21"/>
    </location>
</feature>
<organism evidence="2 3">
    <name type="scientific">Paenibacillus baimaensis</name>
    <dbReference type="NCBI Taxonomy" id="2982185"/>
    <lineage>
        <taxon>Bacteria</taxon>
        <taxon>Bacillati</taxon>
        <taxon>Bacillota</taxon>
        <taxon>Bacilli</taxon>
        <taxon>Bacillales</taxon>
        <taxon>Paenibacillaceae</taxon>
        <taxon>Paenibacillus</taxon>
    </lineage>
</organism>
<dbReference type="Proteomes" id="UP001652445">
    <property type="component" value="Unassembled WGS sequence"/>
</dbReference>
<keyword evidence="1" id="KW-0732">Signal</keyword>
<sequence length="576" mass="62675">MKLYWKQAVSTVMIASSVVLAVSPAFADAAVPVPTVVASPTYSITDMTQAQVKNVLLEKTAGGWRIGSVIKLSNSSGAIVRIPDFELRAKAADGTSYTLQPSAANAKSISPQSNVELSYMTEIDAKNEISLTDLIWVDVNMNVYPKQETVLADAGIGSIVWKGSDAVIDDASLLSWGQSFTLPEITSSLTYSAVSLSTQFTEQKPTYVVQLKVNNSSSFTETVPDFTLSGKVSGQSFVGKRVEQKPISVNPRESQYLYYTISTDAGIKPEAFYVLTPESFLKQGQTTPQSYYTGRIGFHLPTEDANVVSLPAYQMGTPITIDAVSQAVNPKLAVSLVRADWYENEGQSYKTVVANLKYMNNSDSPLPIPALGTELVNSSGTAYTGNVLPSTIKEVLPGMGVSVAYAFTMPISEEAESFNFKLQELQGESGFKASIAQLNVAVQKTVPNDTELNLYPYNVKLNSWALSMVISQNASTKDYNYTYKLKTLMDINTTDNVVTEESNPKLLIELDNPAGERIAFKTLLLSGPDRIMSGNQNIYFTNGSSDQMESPLKLKIYETITTPIGEARRLLSSLTQ</sequence>
<dbReference type="RefSeq" id="WP_262687545.1">
    <property type="nucleotide sequence ID" value="NZ_JAOQIO010000107.1"/>
</dbReference>
<reference evidence="2 3" key="1">
    <citation type="submission" date="2022-09" db="EMBL/GenBank/DDBJ databases">
        <authorList>
            <person name="Han X.L."/>
            <person name="Wang Q."/>
            <person name="Lu T."/>
        </authorList>
    </citation>
    <scope>NUCLEOTIDE SEQUENCE [LARGE SCALE GENOMIC DNA]</scope>
    <source>
        <strain evidence="2 3">WQ 127069</strain>
    </source>
</reference>
<accession>A0ABT2URM6</accession>
<evidence type="ECO:0008006" key="4">
    <source>
        <dbReference type="Google" id="ProtNLM"/>
    </source>
</evidence>
<evidence type="ECO:0000313" key="2">
    <source>
        <dbReference type="EMBL" id="MCU6796701.1"/>
    </source>
</evidence>
<proteinExistence type="predicted"/>
<name>A0ABT2URM6_9BACL</name>
<comment type="caution">
    <text evidence="2">The sequence shown here is derived from an EMBL/GenBank/DDBJ whole genome shotgun (WGS) entry which is preliminary data.</text>
</comment>
<protein>
    <recommendedName>
        <fullName evidence="4">DUF4179 domain-containing protein</fullName>
    </recommendedName>
</protein>